<gene>
    <name evidence="1" type="ORF">J4N46_02840</name>
</gene>
<comment type="caution">
    <text evidence="1">The sequence shown here is derived from an EMBL/GenBank/DDBJ whole genome shotgun (WGS) entry which is preliminary data.</text>
</comment>
<protein>
    <recommendedName>
        <fullName evidence="3">Sugar-binding protein</fullName>
    </recommendedName>
</protein>
<evidence type="ECO:0008006" key="3">
    <source>
        <dbReference type="Google" id="ProtNLM"/>
    </source>
</evidence>
<accession>A0ABS3PVP8</accession>
<organism evidence="1 2">
    <name type="scientific">Capnocytophaga bilenii</name>
    <dbReference type="NCBI Taxonomy" id="2819369"/>
    <lineage>
        <taxon>Bacteria</taxon>
        <taxon>Pseudomonadati</taxon>
        <taxon>Bacteroidota</taxon>
        <taxon>Flavobacteriia</taxon>
        <taxon>Flavobacteriales</taxon>
        <taxon>Flavobacteriaceae</taxon>
        <taxon>Capnocytophaga</taxon>
    </lineage>
</organism>
<reference evidence="1 2" key="1">
    <citation type="submission" date="2021-03" db="EMBL/GenBank/DDBJ databases">
        <title>Isolation and description of Capnocytophaga bilenii sp. nov., a novel Capnocytophaga species, isolated from a gingivitis subject.</title>
        <authorList>
            <person name="Antezack A."/>
            <person name="Monnet-Corti V."/>
            <person name="La Scola B."/>
        </authorList>
    </citation>
    <scope>NUCLEOTIDE SEQUENCE [LARGE SCALE GENOMIC DNA]</scope>
    <source>
        <strain evidence="1 2">Marseille-Q4570</strain>
    </source>
</reference>
<proteinExistence type="predicted"/>
<dbReference type="PROSITE" id="PS51257">
    <property type="entry name" value="PROKAR_LIPOPROTEIN"/>
    <property type="match status" value="1"/>
</dbReference>
<evidence type="ECO:0000313" key="2">
    <source>
        <dbReference type="Proteomes" id="UP000681610"/>
    </source>
</evidence>
<sequence>MKKILLSFLATATILVSCNKNDDTPNNPQQSSNLLKKIIEKDEEGKIGEVRAFTYKDNHLTTIATDEYNNGVQTGTTMITTYSYEGNLLKEMKTPESEVKYYYENGKISIKTEKYTQRTGYISSYTNQYTYEGNQIATILRTQSATVFVNGGAQSGTAHWKKQYTYSGNTITEVVTHYTKDKNGAVIQNYFGSYTKTTVYTIANGNILKVVNDEETTEYEYDNHPNPLYEIQQLATIEDIELLLDEENTKNNITKVIRTEQRLSKKKVTTCEYRYNAAGYPIENKVYKEDNGVRELEGSAEYQY</sequence>
<name>A0ABS3PVP8_9FLAO</name>
<dbReference type="EMBL" id="JAGDYP010000002">
    <property type="protein sequence ID" value="MBO1883385.1"/>
    <property type="molecule type" value="Genomic_DNA"/>
</dbReference>
<evidence type="ECO:0000313" key="1">
    <source>
        <dbReference type="EMBL" id="MBO1883385.1"/>
    </source>
</evidence>
<dbReference type="Proteomes" id="UP000681610">
    <property type="component" value="Unassembled WGS sequence"/>
</dbReference>
<dbReference type="RefSeq" id="WP_208058093.1">
    <property type="nucleotide sequence ID" value="NZ_JAGDYP010000002.1"/>
</dbReference>
<keyword evidence="2" id="KW-1185">Reference proteome</keyword>